<dbReference type="InterPro" id="IPR045061">
    <property type="entry name" value="FtsZ/CetZ"/>
</dbReference>
<proteinExistence type="inferred from homology"/>
<dbReference type="Pfam" id="PF12327">
    <property type="entry name" value="FtsZ_C"/>
    <property type="match status" value="1"/>
</dbReference>
<evidence type="ECO:0000256" key="1">
    <source>
        <dbReference type="ARBA" id="ARBA00009690"/>
    </source>
</evidence>
<dbReference type="InterPro" id="IPR036525">
    <property type="entry name" value="Tubulin/FtsZ_GTPase_sf"/>
</dbReference>
<dbReference type="GO" id="GO:0051301">
    <property type="term" value="P:cell division"/>
    <property type="evidence" value="ECO:0007669"/>
    <property type="project" value="UniProtKB-KW"/>
</dbReference>
<dbReference type="InterPro" id="IPR008280">
    <property type="entry name" value="Tub_FtsZ_C"/>
</dbReference>
<keyword evidence="7" id="KW-0131">Cell cycle</keyword>
<dbReference type="GO" id="GO:0005737">
    <property type="term" value="C:cytoplasm"/>
    <property type="evidence" value="ECO:0007669"/>
    <property type="project" value="TreeGrafter"/>
</dbReference>
<keyword evidence="7" id="KW-0132">Cell division</keyword>
<keyword evidence="3" id="KW-0342">GTP-binding</keyword>
<feature type="domain" description="Tubulin/FtsZ GTPase" evidence="5">
    <location>
        <begin position="13"/>
        <end position="205"/>
    </location>
</feature>
<dbReference type="InterPro" id="IPR003008">
    <property type="entry name" value="Tubulin_FtsZ_GTPase"/>
</dbReference>
<evidence type="ECO:0000259" key="6">
    <source>
        <dbReference type="SMART" id="SM00865"/>
    </source>
</evidence>
<dbReference type="PANTHER" id="PTHR30314">
    <property type="entry name" value="CELL DIVISION PROTEIN FTSZ-RELATED"/>
    <property type="match status" value="1"/>
</dbReference>
<dbReference type="SMART" id="SM00865">
    <property type="entry name" value="Tubulin_C"/>
    <property type="match status" value="1"/>
</dbReference>
<dbReference type="InterPro" id="IPR037103">
    <property type="entry name" value="Tubulin/FtsZ-like_C"/>
</dbReference>
<dbReference type="PRINTS" id="PR00423">
    <property type="entry name" value="CELLDVISFTSZ"/>
</dbReference>
<dbReference type="GO" id="GO:0005525">
    <property type="term" value="F:GTP binding"/>
    <property type="evidence" value="ECO:0007669"/>
    <property type="project" value="UniProtKB-KW"/>
</dbReference>
<dbReference type="PANTHER" id="PTHR30314:SF3">
    <property type="entry name" value="MITOCHONDRIAL DIVISION PROTEIN FSZA"/>
    <property type="match status" value="1"/>
</dbReference>
<feature type="region of interest" description="Disordered" evidence="4">
    <location>
        <begin position="441"/>
        <end position="460"/>
    </location>
</feature>
<dbReference type="Gene3D" id="3.40.50.1440">
    <property type="entry name" value="Tubulin/FtsZ, GTPase domain"/>
    <property type="match status" value="1"/>
</dbReference>
<name>A0A644T773_9ZZZZ</name>
<accession>A0A644T773</accession>
<dbReference type="CDD" id="cd02201">
    <property type="entry name" value="FtsZ_type1"/>
    <property type="match status" value="1"/>
</dbReference>
<dbReference type="AlphaFoldDB" id="A0A644T773"/>
<dbReference type="FunFam" id="3.40.50.1440:FF:000001">
    <property type="entry name" value="Cell division protein FtsZ"/>
    <property type="match status" value="1"/>
</dbReference>
<dbReference type="NCBIfam" id="TIGR00065">
    <property type="entry name" value="ftsZ"/>
    <property type="match status" value="1"/>
</dbReference>
<evidence type="ECO:0000313" key="7">
    <source>
        <dbReference type="EMBL" id="MPL62337.1"/>
    </source>
</evidence>
<organism evidence="7">
    <name type="scientific">bioreactor metagenome</name>
    <dbReference type="NCBI Taxonomy" id="1076179"/>
    <lineage>
        <taxon>unclassified sequences</taxon>
        <taxon>metagenomes</taxon>
        <taxon>ecological metagenomes</taxon>
    </lineage>
</organism>
<evidence type="ECO:0000259" key="5">
    <source>
        <dbReference type="SMART" id="SM00864"/>
    </source>
</evidence>
<feature type="domain" description="Tubulin/FtsZ 2-layer sandwich" evidence="6">
    <location>
        <begin position="207"/>
        <end position="325"/>
    </location>
</feature>
<sequence>MSKTLPEIQSFARIKVIGVGGSGKGAINHMISSNLKGIDFIAMNTDTQDLHNCLASKKIHLGKNLTKGLGAGMDPEVGRKSAEETKEEIQDAVKGADIVFIACGMGGGTATGAAPVIAKAAKEEGILTVAIVTKPFFFEGQKRATIAEGGLVELEKEVDALIAIPNDRLLSVIDRNMSVKDAFKMVDEVLKQAVDGIADIIKTAGTINLDFADIKRVLKDSGTALIGIGTASGENRAIEAAKAAISSPLLDVSINGAKGLLYAIYGNENLSMFEVSEAAKVITESVDKDATIIFGIVNSDTLKKDEMKIVVIATKFPSNYRMPLHRSSEPVYMNIDSEKLKLESVAEEKVEKNEEKKSEEKKVKFKEDKEEREDLNIKESISSFIKNKRPEPTISEAEEKIKSRLELNNELDEDNLLDIKRMRKVKEEKGGKGSIFLEEVEDEEEDDDWNMLPPFLRKKK</sequence>
<dbReference type="Pfam" id="PF00091">
    <property type="entry name" value="Tubulin"/>
    <property type="match status" value="1"/>
</dbReference>
<dbReference type="SUPFAM" id="SSF55307">
    <property type="entry name" value="Tubulin C-terminal domain-like"/>
    <property type="match status" value="1"/>
</dbReference>
<reference evidence="7" key="1">
    <citation type="submission" date="2019-08" db="EMBL/GenBank/DDBJ databases">
        <authorList>
            <person name="Kucharzyk K."/>
            <person name="Murdoch R.W."/>
            <person name="Higgins S."/>
            <person name="Loffler F."/>
        </authorList>
    </citation>
    <scope>NUCLEOTIDE SEQUENCE</scope>
</reference>
<dbReference type="InterPro" id="IPR000158">
    <property type="entry name" value="Cell_div_FtsZ"/>
</dbReference>
<dbReference type="GO" id="GO:0003924">
    <property type="term" value="F:GTPase activity"/>
    <property type="evidence" value="ECO:0007669"/>
    <property type="project" value="InterPro"/>
</dbReference>
<protein>
    <submittedName>
        <fullName evidence="7">Cell division protein FtsZ</fullName>
    </submittedName>
</protein>
<dbReference type="SUPFAM" id="SSF52490">
    <property type="entry name" value="Tubulin nucleotide-binding domain-like"/>
    <property type="match status" value="1"/>
</dbReference>
<dbReference type="InterPro" id="IPR018316">
    <property type="entry name" value="Tubulin/FtsZ_2-layer-sand-dom"/>
</dbReference>
<feature type="region of interest" description="Disordered" evidence="4">
    <location>
        <begin position="350"/>
        <end position="369"/>
    </location>
</feature>
<gene>
    <name evidence="7" type="primary">ftsZ_8</name>
    <name evidence="7" type="ORF">SDC9_07951</name>
</gene>
<dbReference type="Gene3D" id="3.30.1330.20">
    <property type="entry name" value="Tubulin/FtsZ, C-terminal domain"/>
    <property type="match status" value="1"/>
</dbReference>
<dbReference type="GO" id="GO:0032153">
    <property type="term" value="C:cell division site"/>
    <property type="evidence" value="ECO:0007669"/>
    <property type="project" value="TreeGrafter"/>
</dbReference>
<dbReference type="HAMAP" id="MF_00909">
    <property type="entry name" value="FtsZ"/>
    <property type="match status" value="1"/>
</dbReference>
<dbReference type="SMART" id="SM00864">
    <property type="entry name" value="Tubulin"/>
    <property type="match status" value="1"/>
</dbReference>
<dbReference type="EMBL" id="VSSQ01000017">
    <property type="protein sequence ID" value="MPL62337.1"/>
    <property type="molecule type" value="Genomic_DNA"/>
</dbReference>
<evidence type="ECO:0000256" key="3">
    <source>
        <dbReference type="ARBA" id="ARBA00023134"/>
    </source>
</evidence>
<dbReference type="InterPro" id="IPR024757">
    <property type="entry name" value="FtsZ_C"/>
</dbReference>
<comment type="similarity">
    <text evidence="1">Belongs to the FtsZ family.</text>
</comment>
<comment type="caution">
    <text evidence="7">The sequence shown here is derived from an EMBL/GenBank/DDBJ whole genome shotgun (WGS) entry which is preliminary data.</text>
</comment>
<evidence type="ECO:0000256" key="4">
    <source>
        <dbReference type="SAM" id="MobiDB-lite"/>
    </source>
</evidence>
<evidence type="ECO:0000256" key="2">
    <source>
        <dbReference type="ARBA" id="ARBA00022741"/>
    </source>
</evidence>
<keyword evidence="2" id="KW-0547">Nucleotide-binding</keyword>